<gene>
    <name evidence="1" type="ORF">MRATA1EN3_LOCUS13249</name>
</gene>
<proteinExistence type="predicted"/>
<name>A0ACB0EPM8_RANTA</name>
<accession>A0ACB0EPM8</accession>
<dbReference type="EMBL" id="OX596107">
    <property type="protein sequence ID" value="CAI9702036.1"/>
    <property type="molecule type" value="Genomic_DNA"/>
</dbReference>
<sequence length="204" mass="21895">MAGCRIADKAGKVQGRARQKKAILSQVKINSDDSSPSYEERNAPCIASEKYSVSLQRRLALGDDGHFAWCPECLRRHMECLRPRVESVYKAPASTAEAPAVSTGPGDVSECPSPPSGAGRASSIQHETGPGARVQLPVVMSVTSTPPLPRAVYTSARNESRKGKFYQKILLPARPTSSACSARFVGNQNVSMVLGLKTRIKCVP</sequence>
<evidence type="ECO:0000313" key="1">
    <source>
        <dbReference type="EMBL" id="CAI9702036.1"/>
    </source>
</evidence>
<dbReference type="Proteomes" id="UP001162501">
    <property type="component" value="Chromosome 23"/>
</dbReference>
<evidence type="ECO:0000313" key="2">
    <source>
        <dbReference type="Proteomes" id="UP001162501"/>
    </source>
</evidence>
<protein>
    <submittedName>
        <fullName evidence="1">Uncharacterized protein</fullName>
    </submittedName>
</protein>
<reference evidence="1" key="1">
    <citation type="submission" date="2023-05" db="EMBL/GenBank/DDBJ databases">
        <authorList>
            <consortium name="ELIXIR-Norway"/>
        </authorList>
    </citation>
    <scope>NUCLEOTIDE SEQUENCE</scope>
</reference>
<organism evidence="1 2">
    <name type="scientific">Rangifer tarandus platyrhynchus</name>
    <name type="common">Svalbard reindeer</name>
    <dbReference type="NCBI Taxonomy" id="3082113"/>
    <lineage>
        <taxon>Eukaryota</taxon>
        <taxon>Metazoa</taxon>
        <taxon>Chordata</taxon>
        <taxon>Craniata</taxon>
        <taxon>Vertebrata</taxon>
        <taxon>Euteleostomi</taxon>
        <taxon>Mammalia</taxon>
        <taxon>Eutheria</taxon>
        <taxon>Laurasiatheria</taxon>
        <taxon>Artiodactyla</taxon>
        <taxon>Ruminantia</taxon>
        <taxon>Pecora</taxon>
        <taxon>Cervidae</taxon>
        <taxon>Odocoileinae</taxon>
        <taxon>Rangifer</taxon>
    </lineage>
</organism>